<accession>A0ABP8B176</accession>
<comment type="caution">
    <text evidence="4">The sequence shown here is derived from an EMBL/GenBank/DDBJ whole genome shotgun (WGS) entry which is preliminary data.</text>
</comment>
<dbReference type="EMBL" id="BAABBX010000018">
    <property type="protein sequence ID" value="GAA4195082.1"/>
    <property type="molecule type" value="Genomic_DNA"/>
</dbReference>
<dbReference type="PANTHER" id="PTHR42736">
    <property type="entry name" value="PROTEIN-GLUTAMINE GAMMA-GLUTAMYLTRANSFERASE"/>
    <property type="match status" value="1"/>
</dbReference>
<dbReference type="SMART" id="SM00460">
    <property type="entry name" value="TGc"/>
    <property type="match status" value="1"/>
</dbReference>
<dbReference type="InterPro" id="IPR002931">
    <property type="entry name" value="Transglutaminase-like"/>
</dbReference>
<keyword evidence="2" id="KW-0472">Membrane</keyword>
<feature type="transmembrane region" description="Helical" evidence="2">
    <location>
        <begin position="179"/>
        <end position="197"/>
    </location>
</feature>
<evidence type="ECO:0000313" key="5">
    <source>
        <dbReference type="Proteomes" id="UP001500213"/>
    </source>
</evidence>
<dbReference type="Gene3D" id="3.10.620.30">
    <property type="match status" value="1"/>
</dbReference>
<proteinExistence type="predicted"/>
<dbReference type="Pfam" id="PF11992">
    <property type="entry name" value="TgpA_N"/>
    <property type="match status" value="1"/>
</dbReference>
<organism evidence="4 5">
    <name type="scientific">Gryllotalpicola kribbensis</name>
    <dbReference type="NCBI Taxonomy" id="993084"/>
    <lineage>
        <taxon>Bacteria</taxon>
        <taxon>Bacillati</taxon>
        <taxon>Actinomycetota</taxon>
        <taxon>Actinomycetes</taxon>
        <taxon>Micrococcales</taxon>
        <taxon>Microbacteriaceae</taxon>
        <taxon>Gryllotalpicola</taxon>
    </lineage>
</organism>
<feature type="region of interest" description="Disordered" evidence="1">
    <location>
        <begin position="553"/>
        <end position="604"/>
    </location>
</feature>
<evidence type="ECO:0000256" key="1">
    <source>
        <dbReference type="SAM" id="MobiDB-lite"/>
    </source>
</evidence>
<dbReference type="RefSeq" id="WP_344778660.1">
    <property type="nucleotide sequence ID" value="NZ_BAABBX010000018.1"/>
</dbReference>
<dbReference type="SUPFAM" id="SSF54001">
    <property type="entry name" value="Cysteine proteinases"/>
    <property type="match status" value="1"/>
</dbReference>
<name>A0ABP8B176_9MICO</name>
<feature type="transmembrane region" description="Helical" evidence="2">
    <location>
        <begin position="46"/>
        <end position="66"/>
    </location>
</feature>
<protein>
    <recommendedName>
        <fullName evidence="3">Transglutaminase-like domain-containing protein</fullName>
    </recommendedName>
</protein>
<dbReference type="Proteomes" id="UP001500213">
    <property type="component" value="Unassembled WGS sequence"/>
</dbReference>
<feature type="compositionally biased region" description="Polar residues" evidence="1">
    <location>
        <begin position="553"/>
        <end position="568"/>
    </location>
</feature>
<feature type="transmembrane region" description="Helical" evidence="2">
    <location>
        <begin position="123"/>
        <end position="145"/>
    </location>
</feature>
<keyword evidence="2" id="KW-0812">Transmembrane</keyword>
<feature type="transmembrane region" description="Helical" evidence="2">
    <location>
        <begin position="611"/>
        <end position="631"/>
    </location>
</feature>
<evidence type="ECO:0000313" key="4">
    <source>
        <dbReference type="EMBL" id="GAA4195082.1"/>
    </source>
</evidence>
<sequence length="767" mass="79491">MFDRRKPPARAALATRGAWTVSLALFFEVLACSIALIGLIQGAAWWTALVGAAALLLAIPAALRSVGLSPWAALGVDVVAFALLIQLAFVPGLAIAGVVPTASSIGGVLDLFRRAVVAIQDQHIPAVALPELVFFIVLFGGVLTLVLDLLAVVLRVPAVTAVVLGGVLIVPALLQPNGLSLVSLGAGAAAWFFLLAVDGRLRRAARGGGAVALSVGASATVLALVVAATAPGFVEQGRLPVAGPVSLGNSVDPLIDLGADLRRPNPVDVLRYTTASKDPQYLQLTTLDTIRGTHWTHTPGQVSPLQGGSRLAEVPGLDSSLGISASEVTSKISVQSLRSTWVPAPYPATKVTGGGNARTYQSDDLTIFAPGGQLSGQSYTATSLDLEPTKAQLAGVGGDGAGAFADVRDDLILPGAVPAVITETADEIAARAGSSNEFDLALAIQNYFQGTEQGFVYSTDSPDTVDGGSLDVVAKFLQVRQGYCVHFASAMAVIARVLGIPSRIAIGYLPGSAIGSTGKQTTYQVDSSDLHAWPQLYFPGVGWLNFEPTVSRGSAPSYTQTTTTDPAQSATAAPEAEPSASATPTQRPRDTPSEQAAAGTGPVTARGGAQYPIGAAALLALLAIPALVRLVRRRARLARLRRGGAPPDVAWAEIRDTAQDLGFAASPTETPRAFAARLRSEWHPDATHQRDLDDILREVELSEFGPPRARQAGPGSAALAAATARVVAAMRGSRHWTTRIVAALAPRSLVNALSGRERAAMRASTYD</sequence>
<feature type="compositionally biased region" description="Low complexity" evidence="1">
    <location>
        <begin position="569"/>
        <end position="585"/>
    </location>
</feature>
<feature type="transmembrane region" description="Helical" evidence="2">
    <location>
        <begin position="209"/>
        <end position="234"/>
    </location>
</feature>
<evidence type="ECO:0000256" key="2">
    <source>
        <dbReference type="SAM" id="Phobius"/>
    </source>
</evidence>
<feature type="transmembrane region" description="Helical" evidence="2">
    <location>
        <begin position="152"/>
        <end position="173"/>
    </location>
</feature>
<feature type="domain" description="Transglutaminase-like" evidence="3">
    <location>
        <begin position="476"/>
        <end position="550"/>
    </location>
</feature>
<keyword evidence="5" id="KW-1185">Reference proteome</keyword>
<dbReference type="InterPro" id="IPR052901">
    <property type="entry name" value="Bact_TGase-like"/>
</dbReference>
<dbReference type="PANTHER" id="PTHR42736:SF1">
    <property type="entry name" value="PROTEIN-GLUTAMINE GAMMA-GLUTAMYLTRANSFERASE"/>
    <property type="match status" value="1"/>
</dbReference>
<dbReference type="Pfam" id="PF01841">
    <property type="entry name" value="Transglut_core"/>
    <property type="match status" value="1"/>
</dbReference>
<feature type="transmembrane region" description="Helical" evidence="2">
    <location>
        <begin position="78"/>
        <end position="103"/>
    </location>
</feature>
<keyword evidence="2" id="KW-1133">Transmembrane helix</keyword>
<gene>
    <name evidence="4" type="ORF">GCM10022288_31450</name>
</gene>
<dbReference type="InterPro" id="IPR021878">
    <property type="entry name" value="TgpA_N"/>
</dbReference>
<dbReference type="InterPro" id="IPR038765">
    <property type="entry name" value="Papain-like_cys_pep_sf"/>
</dbReference>
<evidence type="ECO:0000259" key="3">
    <source>
        <dbReference type="SMART" id="SM00460"/>
    </source>
</evidence>
<feature type="transmembrane region" description="Helical" evidence="2">
    <location>
        <begin position="21"/>
        <end position="40"/>
    </location>
</feature>
<reference evidence="5" key="1">
    <citation type="journal article" date="2019" name="Int. J. Syst. Evol. Microbiol.">
        <title>The Global Catalogue of Microorganisms (GCM) 10K type strain sequencing project: providing services to taxonomists for standard genome sequencing and annotation.</title>
        <authorList>
            <consortium name="The Broad Institute Genomics Platform"/>
            <consortium name="The Broad Institute Genome Sequencing Center for Infectious Disease"/>
            <person name="Wu L."/>
            <person name="Ma J."/>
        </authorList>
    </citation>
    <scope>NUCLEOTIDE SEQUENCE [LARGE SCALE GENOMIC DNA]</scope>
    <source>
        <strain evidence="5">JCM 17593</strain>
    </source>
</reference>